<feature type="compositionally biased region" description="Basic and acidic residues" evidence="1">
    <location>
        <begin position="160"/>
        <end position="176"/>
    </location>
</feature>
<feature type="compositionally biased region" description="Pro residues" evidence="1">
    <location>
        <begin position="31"/>
        <end position="43"/>
    </location>
</feature>
<name>A0A2N9HZ47_FAGSY</name>
<accession>A0A2N9HZ47</accession>
<evidence type="ECO:0000313" key="2">
    <source>
        <dbReference type="EMBL" id="SPD17014.1"/>
    </source>
</evidence>
<reference evidence="2" key="1">
    <citation type="submission" date="2018-02" db="EMBL/GenBank/DDBJ databases">
        <authorList>
            <person name="Cohen D.B."/>
            <person name="Kent A.D."/>
        </authorList>
    </citation>
    <scope>NUCLEOTIDE SEQUENCE</scope>
</reference>
<feature type="compositionally biased region" description="Low complexity" evidence="1">
    <location>
        <begin position="49"/>
        <end position="59"/>
    </location>
</feature>
<dbReference type="AlphaFoldDB" id="A0A2N9HZ47"/>
<protein>
    <submittedName>
        <fullName evidence="2">Uncharacterized protein</fullName>
    </submittedName>
</protein>
<evidence type="ECO:0000256" key="1">
    <source>
        <dbReference type="SAM" id="MobiDB-lite"/>
    </source>
</evidence>
<feature type="region of interest" description="Disordered" evidence="1">
    <location>
        <begin position="30"/>
        <end position="59"/>
    </location>
</feature>
<proteinExistence type="predicted"/>
<sequence length="628" mass="70077">MEETKAFLDDDRGAGMGTLVDEAVLGIPNGRLPPIPQILPEPPQDVSASSPGKSDWWWSSSSSSSLTPPEFAPLISKSAPEVSRSDFLPYLASVSEPYHRFEDIRNHATKDLDSIGGQGHGSGSDDCASFVLGLPFCFPVVGGGGWAPVHGRPTSNLSDGRSERTKKGKITGEHRWGAGQSSSDAFVSDLKRIINSYNVFGMLLFNVLNALDPSHSSFMNFFVGVCRVAESEGKAICFGDLVPTDCVLRCLSKELFALSSPAISTWKLLKDCMASEGSNWHQGDGSEKLWIARSYLSIVDEEGLKKIRDRYQILDDVILRIPNLDERACSSKYDDVAFYETDFIASLRFPLQPFMRELLDCLRLSPADSLTVDEYLYCYKPCQIAVLPGFWTLNNRKKGMKLMTGLLTSNREWKDDYVFVCGESWEGLPWEEKDDSIVMVHRAWGTPPTFALKCPKLNQEGLNRVLRVLHHRDYHYTNFIQPEVLALYSFGPEPNETVLSLQLQTNEVGMATAKLNKDKLKRMMEQKDAVSINLGKKRRGDLASEPSSDEVVICPPVIPDDQGGHGRVWEAEHGRRETGSCPFFDEGLTEAMVIANRCMHWEESIVKLKSQLTDAMDATKPYLQPQRN</sequence>
<feature type="region of interest" description="Disordered" evidence="1">
    <location>
        <begin position="151"/>
        <end position="176"/>
    </location>
</feature>
<dbReference type="EMBL" id="OIVN01004379">
    <property type="protein sequence ID" value="SPD17014.1"/>
    <property type="molecule type" value="Genomic_DNA"/>
</dbReference>
<organism evidence="2">
    <name type="scientific">Fagus sylvatica</name>
    <name type="common">Beechnut</name>
    <dbReference type="NCBI Taxonomy" id="28930"/>
    <lineage>
        <taxon>Eukaryota</taxon>
        <taxon>Viridiplantae</taxon>
        <taxon>Streptophyta</taxon>
        <taxon>Embryophyta</taxon>
        <taxon>Tracheophyta</taxon>
        <taxon>Spermatophyta</taxon>
        <taxon>Magnoliopsida</taxon>
        <taxon>eudicotyledons</taxon>
        <taxon>Gunneridae</taxon>
        <taxon>Pentapetalae</taxon>
        <taxon>rosids</taxon>
        <taxon>fabids</taxon>
        <taxon>Fagales</taxon>
        <taxon>Fagaceae</taxon>
        <taxon>Fagus</taxon>
    </lineage>
</organism>
<gene>
    <name evidence="2" type="ORF">FSB_LOCUS44896</name>
</gene>